<gene>
    <name evidence="2" type="ORF">A8C56_08700</name>
</gene>
<evidence type="ECO:0000313" key="3">
    <source>
        <dbReference type="Proteomes" id="UP000077667"/>
    </source>
</evidence>
<keyword evidence="3" id="KW-1185">Reference proteome</keyword>
<dbReference type="Proteomes" id="UP000077667">
    <property type="component" value="Chromosome"/>
</dbReference>
<dbReference type="STRING" id="1176587.A8C56_08700"/>
<protein>
    <recommendedName>
        <fullName evidence="1">Tox-MPTase3 domain-containing protein</fullName>
    </recommendedName>
</protein>
<dbReference type="KEGG" id="nia:A8C56_08700"/>
<organism evidence="2 3">
    <name type="scientific">Niabella ginsenosidivorans</name>
    <dbReference type="NCBI Taxonomy" id="1176587"/>
    <lineage>
        <taxon>Bacteria</taxon>
        <taxon>Pseudomonadati</taxon>
        <taxon>Bacteroidota</taxon>
        <taxon>Chitinophagia</taxon>
        <taxon>Chitinophagales</taxon>
        <taxon>Chitinophagaceae</taxon>
        <taxon>Niabella</taxon>
    </lineage>
</organism>
<evidence type="ECO:0000313" key="2">
    <source>
        <dbReference type="EMBL" id="ANH81047.1"/>
    </source>
</evidence>
<dbReference type="OrthoDB" id="878730at2"/>
<sequence>MESFRSKESITDIKIRENLLIGLEVAKNTDTILSTAFFISVILLHELVHFRRYNNKLDRTAAEDLYEYGFKFEQQAFGQRINLGNSALCSKKYHSDFRNLKQEIAI</sequence>
<accession>A0A1A9I063</accession>
<reference evidence="2 3" key="1">
    <citation type="submission" date="2016-05" db="EMBL/GenBank/DDBJ databases">
        <title>Niabella ginsenosidivorans BS26 whole genome sequencing.</title>
        <authorList>
            <person name="Im W.T."/>
            <person name="Siddiqi M.Z."/>
        </authorList>
    </citation>
    <scope>NUCLEOTIDE SEQUENCE [LARGE SCALE GENOMIC DNA]</scope>
    <source>
        <strain evidence="2 3">BS26</strain>
    </source>
</reference>
<dbReference type="InterPro" id="IPR028913">
    <property type="entry name" value="Tox-MPTase3_dom"/>
</dbReference>
<dbReference type="AlphaFoldDB" id="A0A1A9I063"/>
<dbReference type="Pfam" id="PF15639">
    <property type="entry name" value="Tox-MPTase3"/>
    <property type="match status" value="1"/>
</dbReference>
<feature type="domain" description="Tox-MPTase3" evidence="1">
    <location>
        <begin position="17"/>
        <end position="78"/>
    </location>
</feature>
<name>A0A1A9I063_9BACT</name>
<dbReference type="RefSeq" id="WP_067754604.1">
    <property type="nucleotide sequence ID" value="NZ_CP015772.1"/>
</dbReference>
<dbReference type="EMBL" id="CP015772">
    <property type="protein sequence ID" value="ANH81047.1"/>
    <property type="molecule type" value="Genomic_DNA"/>
</dbReference>
<proteinExistence type="predicted"/>
<evidence type="ECO:0000259" key="1">
    <source>
        <dbReference type="Pfam" id="PF15639"/>
    </source>
</evidence>